<feature type="region of interest" description="Disordered" evidence="1">
    <location>
        <begin position="88"/>
        <end position="133"/>
    </location>
</feature>
<name>A0A4S4M3M3_9AGAM</name>
<dbReference type="AlphaFoldDB" id="A0A4S4M3M3"/>
<evidence type="ECO:0000256" key="1">
    <source>
        <dbReference type="SAM" id="MobiDB-lite"/>
    </source>
</evidence>
<reference evidence="2 3" key="1">
    <citation type="submission" date="2019-02" db="EMBL/GenBank/DDBJ databases">
        <title>Genome sequencing of the rare red list fungi Bondarzewia mesenterica.</title>
        <authorList>
            <person name="Buettner E."/>
            <person name="Kellner H."/>
        </authorList>
    </citation>
    <scope>NUCLEOTIDE SEQUENCE [LARGE SCALE GENOMIC DNA]</scope>
    <source>
        <strain evidence="2 3">DSM 108281</strain>
    </source>
</reference>
<keyword evidence="3" id="KW-1185">Reference proteome</keyword>
<comment type="caution">
    <text evidence="2">The sequence shown here is derived from an EMBL/GenBank/DDBJ whole genome shotgun (WGS) entry which is preliminary data.</text>
</comment>
<dbReference type="Proteomes" id="UP000310158">
    <property type="component" value="Unassembled WGS sequence"/>
</dbReference>
<feature type="region of interest" description="Disordered" evidence="1">
    <location>
        <begin position="226"/>
        <end position="249"/>
    </location>
</feature>
<protein>
    <recommendedName>
        <fullName evidence="4">Zn(2)-C6 fungal-type domain-containing protein</fullName>
    </recommendedName>
</protein>
<feature type="compositionally biased region" description="Basic and acidic residues" evidence="1">
    <location>
        <begin position="361"/>
        <end position="377"/>
    </location>
</feature>
<evidence type="ECO:0000313" key="2">
    <source>
        <dbReference type="EMBL" id="THH19545.1"/>
    </source>
</evidence>
<organism evidence="2 3">
    <name type="scientific">Bondarzewia mesenterica</name>
    <dbReference type="NCBI Taxonomy" id="1095465"/>
    <lineage>
        <taxon>Eukaryota</taxon>
        <taxon>Fungi</taxon>
        <taxon>Dikarya</taxon>
        <taxon>Basidiomycota</taxon>
        <taxon>Agaricomycotina</taxon>
        <taxon>Agaricomycetes</taxon>
        <taxon>Russulales</taxon>
        <taxon>Bondarzewiaceae</taxon>
        <taxon>Bondarzewia</taxon>
    </lineage>
</organism>
<gene>
    <name evidence="2" type="ORF">EW146_g1647</name>
</gene>
<proteinExistence type="predicted"/>
<evidence type="ECO:0008006" key="4">
    <source>
        <dbReference type="Google" id="ProtNLM"/>
    </source>
</evidence>
<feature type="region of interest" description="Disordered" evidence="1">
    <location>
        <begin position="361"/>
        <end position="388"/>
    </location>
</feature>
<dbReference type="EMBL" id="SGPL01000042">
    <property type="protein sequence ID" value="THH19545.1"/>
    <property type="molecule type" value="Genomic_DNA"/>
</dbReference>
<feature type="compositionally biased region" description="Polar residues" evidence="1">
    <location>
        <begin position="235"/>
        <end position="246"/>
    </location>
</feature>
<accession>A0A4S4M3M3</accession>
<sequence length="439" mass="47998">MPPSTSKSSSLAQLMALSVHRRLGSMPPRAKAEEWLEWYLGLECFLSLMKSELSAAKAKEGWTGYTIPHATANEKWAIQELEACKDHAKQFRQPPHQDTPPPTHIPQDGARSDNATYVSPRPHKKAPPPEAPVGAMEVDVGAEDIDFGAMEVDSSAMKVDSHAETPKLKQKKTKETSNINIPPCLNCIEKGTECSKITGSKGRCAACVACAHRRIACPLVQRGERGKKRKVDGAQQDNTAGTSGSSKRIRLLLKNRSSSSETEVIEDCQVAPVSAVQAARSGEADRDVLARVLVYASDVHIVNDSSRDDEGESGVLRHSALEKGKGKKILPKPEEEYVRALTEKVDGYDPVEKDVCAAVEKHDGSTAEEEHRGRAAEEALGEDVGDPTPRDYVFPAQLQDALKDVLKYIHDGMKMLGHAEAIIRIIQRYSDTPEIVRSD</sequence>
<evidence type="ECO:0000313" key="3">
    <source>
        <dbReference type="Proteomes" id="UP000310158"/>
    </source>
</evidence>